<organism evidence="1">
    <name type="scientific">hydrothermal vent metagenome</name>
    <dbReference type="NCBI Taxonomy" id="652676"/>
    <lineage>
        <taxon>unclassified sequences</taxon>
        <taxon>metagenomes</taxon>
        <taxon>ecological metagenomes</taxon>
    </lineage>
</organism>
<dbReference type="AlphaFoldDB" id="A0A1W1BUV3"/>
<proteinExistence type="predicted"/>
<gene>
    <name evidence="1" type="ORF">MNB_SV-6-702</name>
</gene>
<name>A0A1W1BUV3_9ZZZZ</name>
<protein>
    <submittedName>
        <fullName evidence="1">Uncharacterized protein</fullName>
    </submittedName>
</protein>
<reference evidence="1" key="1">
    <citation type="submission" date="2016-10" db="EMBL/GenBank/DDBJ databases">
        <authorList>
            <person name="de Groot N.N."/>
        </authorList>
    </citation>
    <scope>NUCLEOTIDE SEQUENCE</scope>
</reference>
<accession>A0A1W1BUV3</accession>
<sequence>MIWKRYQNELIVFIAILFMVSAYLYKGVNASKIESKEAELAKATIEASEIISLQKQWNDPKLSKRILKLKESIPPQKIKSFVVKRKKLTASFQNLTSKEMNSIVIRLENIAVQIIKLKIKREEREYKMEIKCKW</sequence>
<evidence type="ECO:0000313" key="1">
    <source>
        <dbReference type="EMBL" id="SFV57222.1"/>
    </source>
</evidence>
<dbReference type="EMBL" id="FPHC01000041">
    <property type="protein sequence ID" value="SFV57222.1"/>
    <property type="molecule type" value="Genomic_DNA"/>
</dbReference>